<dbReference type="SUPFAM" id="SSF53098">
    <property type="entry name" value="Ribonuclease H-like"/>
    <property type="match status" value="1"/>
</dbReference>
<dbReference type="InterPro" id="IPR036397">
    <property type="entry name" value="RNaseH_sf"/>
</dbReference>
<reference evidence="3 4" key="1">
    <citation type="submission" date="2023-03" db="EMBL/GenBank/DDBJ databases">
        <title>WGS of Gossypium arboreum.</title>
        <authorList>
            <person name="Yu D."/>
        </authorList>
    </citation>
    <scope>NUCLEOTIDE SEQUENCE [LARGE SCALE GENOMIC DNA]</scope>
    <source>
        <tissue evidence="3">Leaf</tissue>
    </source>
</reference>
<dbReference type="PANTHER" id="PTHR47074">
    <property type="entry name" value="BNAC02G40300D PROTEIN"/>
    <property type="match status" value="1"/>
</dbReference>
<comment type="caution">
    <text evidence="3">The sequence shown here is derived from an EMBL/GenBank/DDBJ whole genome shotgun (WGS) entry which is preliminary data.</text>
</comment>
<evidence type="ECO:0000313" key="3">
    <source>
        <dbReference type="EMBL" id="KAK5784410.1"/>
    </source>
</evidence>
<evidence type="ECO:0000313" key="4">
    <source>
        <dbReference type="Proteomes" id="UP001358586"/>
    </source>
</evidence>
<dbReference type="Pfam" id="PF13966">
    <property type="entry name" value="zf-RVT"/>
    <property type="match status" value="1"/>
</dbReference>
<gene>
    <name evidence="3" type="ORF">PVK06_038933</name>
</gene>
<feature type="domain" description="Reverse transcriptase zinc-binding" evidence="2">
    <location>
        <begin position="2"/>
        <end position="52"/>
    </location>
</feature>
<organism evidence="3 4">
    <name type="scientific">Gossypium arboreum</name>
    <name type="common">Tree cotton</name>
    <name type="synonym">Gossypium nanking</name>
    <dbReference type="NCBI Taxonomy" id="29729"/>
    <lineage>
        <taxon>Eukaryota</taxon>
        <taxon>Viridiplantae</taxon>
        <taxon>Streptophyta</taxon>
        <taxon>Embryophyta</taxon>
        <taxon>Tracheophyta</taxon>
        <taxon>Spermatophyta</taxon>
        <taxon>Magnoliopsida</taxon>
        <taxon>eudicotyledons</taxon>
        <taxon>Gunneridae</taxon>
        <taxon>Pentapetalae</taxon>
        <taxon>rosids</taxon>
        <taxon>malvids</taxon>
        <taxon>Malvales</taxon>
        <taxon>Malvaceae</taxon>
        <taxon>Malvoideae</taxon>
        <taxon>Gossypium</taxon>
    </lineage>
</organism>
<dbReference type="PANTHER" id="PTHR47074:SF48">
    <property type="entry name" value="POLYNUCLEOTIDYL TRANSFERASE, RIBONUCLEASE H-LIKE SUPERFAMILY PROTEIN"/>
    <property type="match status" value="1"/>
</dbReference>
<dbReference type="CDD" id="cd06222">
    <property type="entry name" value="RNase_H_like"/>
    <property type="match status" value="1"/>
</dbReference>
<dbReference type="InterPro" id="IPR002156">
    <property type="entry name" value="RNaseH_domain"/>
</dbReference>
<keyword evidence="4" id="KW-1185">Reference proteome</keyword>
<evidence type="ECO:0000259" key="1">
    <source>
        <dbReference type="Pfam" id="PF13456"/>
    </source>
</evidence>
<dbReference type="Proteomes" id="UP001358586">
    <property type="component" value="Chromosome 11"/>
</dbReference>
<name>A0ABR0N3G3_GOSAR</name>
<sequence>MLPKIKVFCWRIGHDILPTYENIARIRPNFSSKCPRCKSEVETWIHTMKDCPKGTSRDPPKPMCKCWTKPPCGFVKVNVDAAISEGSIGYGVIARDTDSFVFGGSYGVINKTLDIIWAELEALSAGLKFEEAMNFSKIIVESDNALLINTVNKHEDDVTILGCCVNKECRLLNNFVSVRFKWIDRNSNAIADLLSRLAISNNCTLNFKLDYPLGIYNVIIRDAMN</sequence>
<dbReference type="EMBL" id="JARKNE010000011">
    <property type="protein sequence ID" value="KAK5784410.1"/>
    <property type="molecule type" value="Genomic_DNA"/>
</dbReference>
<dbReference type="Pfam" id="PF13456">
    <property type="entry name" value="RVT_3"/>
    <property type="match status" value="1"/>
</dbReference>
<dbReference type="InterPro" id="IPR026960">
    <property type="entry name" value="RVT-Znf"/>
</dbReference>
<dbReference type="InterPro" id="IPR012337">
    <property type="entry name" value="RNaseH-like_sf"/>
</dbReference>
<accession>A0ABR0N3G3</accession>
<dbReference type="Gene3D" id="3.30.420.10">
    <property type="entry name" value="Ribonuclease H-like superfamily/Ribonuclease H"/>
    <property type="match status" value="1"/>
</dbReference>
<protein>
    <submittedName>
        <fullName evidence="3">Uncharacterized protein</fullName>
    </submittedName>
</protein>
<evidence type="ECO:0000259" key="2">
    <source>
        <dbReference type="Pfam" id="PF13966"/>
    </source>
</evidence>
<proteinExistence type="predicted"/>
<dbReference type="InterPro" id="IPR044730">
    <property type="entry name" value="RNase_H-like_dom_plant"/>
</dbReference>
<dbReference type="InterPro" id="IPR052929">
    <property type="entry name" value="RNase_H-like_EbsB-rel"/>
</dbReference>
<feature type="domain" description="RNase H type-1" evidence="1">
    <location>
        <begin position="85"/>
        <end position="197"/>
    </location>
</feature>